<feature type="chain" id="PRO_5032410244" evidence="7">
    <location>
        <begin position="44"/>
        <end position="369"/>
    </location>
</feature>
<feature type="domain" description="GOST seven transmembrane" evidence="8">
    <location>
        <begin position="198"/>
        <end position="301"/>
    </location>
</feature>
<dbReference type="PANTHER" id="PTHR21229:SF21">
    <property type="entry name" value="OS04G0508600 PROTEIN"/>
    <property type="match status" value="1"/>
</dbReference>
<evidence type="ECO:0000256" key="4">
    <source>
        <dbReference type="ARBA" id="ARBA00022989"/>
    </source>
</evidence>
<evidence type="ECO:0000259" key="9">
    <source>
        <dbReference type="Pfam" id="PF21904"/>
    </source>
</evidence>
<comment type="caution">
    <text evidence="10">The sequence shown here is derived from an EMBL/GenBank/DDBJ whole genome shotgun (WGS) entry which is preliminary data.</text>
</comment>
<keyword evidence="4 6" id="KW-1133">Transmembrane helix</keyword>
<evidence type="ECO:0000256" key="3">
    <source>
        <dbReference type="ARBA" id="ARBA00022729"/>
    </source>
</evidence>
<keyword evidence="11" id="KW-1185">Reference proteome</keyword>
<keyword evidence="5 6" id="KW-0472">Membrane</keyword>
<protein>
    <submittedName>
        <fullName evidence="10">Uncharacterized protein</fullName>
    </submittedName>
</protein>
<dbReference type="InterPro" id="IPR054103">
    <property type="entry name" value="CAND6-7_N"/>
</dbReference>
<feature type="transmembrane region" description="Helical" evidence="6">
    <location>
        <begin position="231"/>
        <end position="252"/>
    </location>
</feature>
<proteinExistence type="predicted"/>
<dbReference type="InterPro" id="IPR009637">
    <property type="entry name" value="GPR107/GPR108-like"/>
</dbReference>
<evidence type="ECO:0000256" key="7">
    <source>
        <dbReference type="SAM" id="SignalP"/>
    </source>
</evidence>
<dbReference type="Proteomes" id="UP000636800">
    <property type="component" value="Chromosome 12"/>
</dbReference>
<dbReference type="PANTHER" id="PTHR21229">
    <property type="entry name" value="LUNG SEVEN TRANSMEMBRANE RECEPTOR"/>
    <property type="match status" value="1"/>
</dbReference>
<evidence type="ECO:0000313" key="10">
    <source>
        <dbReference type="EMBL" id="KAG0457317.1"/>
    </source>
</evidence>
<accession>A0A835PWK8</accession>
<dbReference type="GO" id="GO:0005794">
    <property type="term" value="C:Golgi apparatus"/>
    <property type="evidence" value="ECO:0007669"/>
    <property type="project" value="TreeGrafter"/>
</dbReference>
<evidence type="ECO:0000259" key="8">
    <source>
        <dbReference type="Pfam" id="PF06814"/>
    </source>
</evidence>
<dbReference type="Pfam" id="PF06814">
    <property type="entry name" value="GOST_TM"/>
    <property type="match status" value="1"/>
</dbReference>
<dbReference type="EMBL" id="JADCNL010000012">
    <property type="protein sequence ID" value="KAG0457317.1"/>
    <property type="molecule type" value="Genomic_DNA"/>
</dbReference>
<dbReference type="AlphaFoldDB" id="A0A835PWK8"/>
<feature type="transmembrane region" description="Helical" evidence="6">
    <location>
        <begin position="264"/>
        <end position="291"/>
    </location>
</feature>
<evidence type="ECO:0000256" key="2">
    <source>
        <dbReference type="ARBA" id="ARBA00022692"/>
    </source>
</evidence>
<sequence>MDNHISKKTKHVPSLFNNGHPQPPILFLVLPLILLSFLPGATSEIKKTFIESDSRSFILFEQFGFSPGGASSVSISGTSVHPHPPNLNPSSLGFILVPNAFFPFIANESFSAEADHRSYCPLSSRFVFTLLTFPDLNQGSSSGNGSLALAAADEYSLLFVNCAPGGVEVTMRVRTEMYNLDNGGVRDYLPAGKTKLPGIYVGLFVAYAAFLALWVRVCVRQRATVERIHLVMGALLLFKGLKMLCAAEDMWYVKRTGTPHGWDVAFYVFGFFKGILLFTVIVLIGTGWSFLKPYLQLNSLKQAKGDERENIPLKKRLVCSYLHPRPIVAVDFFYLNPTGIPRLISQEQRLSSLPASTSNPNWALPIMEL</sequence>
<dbReference type="GO" id="GO:0016020">
    <property type="term" value="C:membrane"/>
    <property type="evidence" value="ECO:0007669"/>
    <property type="project" value="UniProtKB-SubCell"/>
</dbReference>
<comment type="subcellular location">
    <subcellularLocation>
        <location evidence="1">Membrane</location>
        <topology evidence="1">Multi-pass membrane protein</topology>
    </subcellularLocation>
</comment>
<dbReference type="Pfam" id="PF21904">
    <property type="entry name" value="CAND6-7_N"/>
    <property type="match status" value="1"/>
</dbReference>
<organism evidence="10 11">
    <name type="scientific">Vanilla planifolia</name>
    <name type="common">Vanilla</name>
    <dbReference type="NCBI Taxonomy" id="51239"/>
    <lineage>
        <taxon>Eukaryota</taxon>
        <taxon>Viridiplantae</taxon>
        <taxon>Streptophyta</taxon>
        <taxon>Embryophyta</taxon>
        <taxon>Tracheophyta</taxon>
        <taxon>Spermatophyta</taxon>
        <taxon>Magnoliopsida</taxon>
        <taxon>Liliopsida</taxon>
        <taxon>Asparagales</taxon>
        <taxon>Orchidaceae</taxon>
        <taxon>Vanilloideae</taxon>
        <taxon>Vanilleae</taxon>
        <taxon>Vanilla</taxon>
    </lineage>
</organism>
<feature type="transmembrane region" description="Helical" evidence="6">
    <location>
        <begin position="199"/>
        <end position="219"/>
    </location>
</feature>
<reference evidence="10 11" key="1">
    <citation type="journal article" date="2020" name="Nat. Food">
        <title>A phased Vanilla planifolia genome enables genetic improvement of flavour and production.</title>
        <authorList>
            <person name="Hasing T."/>
            <person name="Tang H."/>
            <person name="Brym M."/>
            <person name="Khazi F."/>
            <person name="Huang T."/>
            <person name="Chambers A.H."/>
        </authorList>
    </citation>
    <scope>NUCLEOTIDE SEQUENCE [LARGE SCALE GENOMIC DNA]</scope>
    <source>
        <tissue evidence="10">Leaf</tissue>
    </source>
</reference>
<evidence type="ECO:0000256" key="1">
    <source>
        <dbReference type="ARBA" id="ARBA00004141"/>
    </source>
</evidence>
<feature type="signal peptide" evidence="7">
    <location>
        <begin position="1"/>
        <end position="43"/>
    </location>
</feature>
<name>A0A835PWK8_VANPL</name>
<evidence type="ECO:0000256" key="5">
    <source>
        <dbReference type="ARBA" id="ARBA00023136"/>
    </source>
</evidence>
<keyword evidence="2 6" id="KW-0812">Transmembrane</keyword>
<evidence type="ECO:0000256" key="6">
    <source>
        <dbReference type="SAM" id="Phobius"/>
    </source>
</evidence>
<gene>
    <name evidence="10" type="ORF">HPP92_022474</name>
</gene>
<evidence type="ECO:0000313" key="11">
    <source>
        <dbReference type="Proteomes" id="UP000636800"/>
    </source>
</evidence>
<dbReference type="InterPro" id="IPR053937">
    <property type="entry name" value="GOST_TM"/>
</dbReference>
<keyword evidence="3 7" id="KW-0732">Signal</keyword>
<feature type="domain" description="CAND6/7 N-terminal" evidence="9">
    <location>
        <begin position="48"/>
        <end position="179"/>
    </location>
</feature>